<evidence type="ECO:0000313" key="2">
    <source>
        <dbReference type="Proteomes" id="UP001195483"/>
    </source>
</evidence>
<name>A0AAE0W480_9BIVA</name>
<comment type="caution">
    <text evidence="1">The sequence shown here is derived from an EMBL/GenBank/DDBJ whole genome shotgun (WGS) entry which is preliminary data.</text>
</comment>
<reference evidence="1" key="2">
    <citation type="journal article" date="2021" name="Genome Biol. Evol.">
        <title>Developing a high-quality reference genome for a parasitic bivalve with doubly uniparental inheritance (Bivalvia: Unionida).</title>
        <authorList>
            <person name="Smith C.H."/>
        </authorList>
    </citation>
    <scope>NUCLEOTIDE SEQUENCE</scope>
    <source>
        <strain evidence="1">CHS0354</strain>
        <tissue evidence="1">Mantle</tissue>
    </source>
</reference>
<keyword evidence="2" id="KW-1185">Reference proteome</keyword>
<gene>
    <name evidence="1" type="ORF">CHS0354_013020</name>
</gene>
<sequence length="67" mass="7605">MGSEIWSPVWYLTIVDRLTTDAGYYLALRPDLKPQTKLFVSMKQSAKFNVKNMVILGPCLLDEATLI</sequence>
<dbReference type="Proteomes" id="UP001195483">
    <property type="component" value="Unassembled WGS sequence"/>
</dbReference>
<reference evidence="1" key="1">
    <citation type="journal article" date="2021" name="Genome Biol. Evol.">
        <title>A High-Quality Reference Genome for a Parasitic Bivalve with Doubly Uniparental Inheritance (Bivalvia: Unionida).</title>
        <authorList>
            <person name="Smith C.H."/>
        </authorList>
    </citation>
    <scope>NUCLEOTIDE SEQUENCE</scope>
    <source>
        <strain evidence="1">CHS0354</strain>
    </source>
</reference>
<protein>
    <submittedName>
        <fullName evidence="1">Uncharacterized protein</fullName>
    </submittedName>
</protein>
<evidence type="ECO:0000313" key="1">
    <source>
        <dbReference type="EMBL" id="KAK3600464.1"/>
    </source>
</evidence>
<accession>A0AAE0W480</accession>
<dbReference type="EMBL" id="JAEAOA010000789">
    <property type="protein sequence ID" value="KAK3600464.1"/>
    <property type="molecule type" value="Genomic_DNA"/>
</dbReference>
<proteinExistence type="predicted"/>
<reference evidence="1" key="3">
    <citation type="submission" date="2023-05" db="EMBL/GenBank/DDBJ databases">
        <authorList>
            <person name="Smith C.H."/>
        </authorList>
    </citation>
    <scope>NUCLEOTIDE SEQUENCE</scope>
    <source>
        <strain evidence="1">CHS0354</strain>
        <tissue evidence="1">Mantle</tissue>
    </source>
</reference>
<dbReference type="AlphaFoldDB" id="A0AAE0W480"/>
<organism evidence="1 2">
    <name type="scientific">Potamilus streckersoni</name>
    <dbReference type="NCBI Taxonomy" id="2493646"/>
    <lineage>
        <taxon>Eukaryota</taxon>
        <taxon>Metazoa</taxon>
        <taxon>Spiralia</taxon>
        <taxon>Lophotrochozoa</taxon>
        <taxon>Mollusca</taxon>
        <taxon>Bivalvia</taxon>
        <taxon>Autobranchia</taxon>
        <taxon>Heteroconchia</taxon>
        <taxon>Palaeoheterodonta</taxon>
        <taxon>Unionida</taxon>
        <taxon>Unionoidea</taxon>
        <taxon>Unionidae</taxon>
        <taxon>Ambleminae</taxon>
        <taxon>Lampsilini</taxon>
        <taxon>Potamilus</taxon>
    </lineage>
</organism>